<name>A0AAU8DUL8_9ACTN</name>
<dbReference type="SUPFAM" id="SSF56300">
    <property type="entry name" value="Metallo-dependent phosphatases"/>
    <property type="match status" value="1"/>
</dbReference>
<dbReference type="GO" id="GO:0005975">
    <property type="term" value="P:carbohydrate metabolic process"/>
    <property type="evidence" value="ECO:0007669"/>
    <property type="project" value="UniProtKB-ARBA"/>
</dbReference>
<keyword evidence="2" id="KW-0732">Signal</keyword>
<dbReference type="InterPro" id="IPR004843">
    <property type="entry name" value="Calcineurin-like_PHP"/>
</dbReference>
<dbReference type="GO" id="GO:0016787">
    <property type="term" value="F:hydrolase activity"/>
    <property type="evidence" value="ECO:0007669"/>
    <property type="project" value="InterPro"/>
</dbReference>
<reference evidence="4" key="1">
    <citation type="submission" date="2024-05" db="EMBL/GenBank/DDBJ databases">
        <authorList>
            <person name="Cai S.Y."/>
            <person name="Jin L.M."/>
            <person name="Li H.R."/>
        </authorList>
    </citation>
    <scope>NUCLEOTIDE SEQUENCE</scope>
    <source>
        <strain evidence="4">A5-74</strain>
    </source>
</reference>
<dbReference type="PROSITE" id="PS50093">
    <property type="entry name" value="PKD"/>
    <property type="match status" value="1"/>
</dbReference>
<feature type="chain" id="PRO_5043437150" evidence="2">
    <location>
        <begin position="33"/>
        <end position="995"/>
    </location>
</feature>
<accession>A0AAU8DUL8</accession>
<evidence type="ECO:0000256" key="1">
    <source>
        <dbReference type="SAM" id="MobiDB-lite"/>
    </source>
</evidence>
<evidence type="ECO:0000259" key="3">
    <source>
        <dbReference type="PROSITE" id="PS50093"/>
    </source>
</evidence>
<feature type="region of interest" description="Disordered" evidence="1">
    <location>
        <begin position="43"/>
        <end position="67"/>
    </location>
</feature>
<dbReference type="RefSeq" id="WP_353650900.1">
    <property type="nucleotide sequence ID" value="NZ_CP159218.1"/>
</dbReference>
<dbReference type="Pfam" id="PF18911">
    <property type="entry name" value="PKD_4"/>
    <property type="match status" value="1"/>
</dbReference>
<feature type="compositionally biased region" description="Basic and acidic residues" evidence="1">
    <location>
        <begin position="806"/>
        <end position="816"/>
    </location>
</feature>
<dbReference type="PANTHER" id="PTHR43143">
    <property type="entry name" value="METALLOPHOSPHOESTERASE, CALCINEURIN SUPERFAMILY"/>
    <property type="match status" value="1"/>
</dbReference>
<feature type="domain" description="PKD" evidence="3">
    <location>
        <begin position="670"/>
        <end position="749"/>
    </location>
</feature>
<dbReference type="InterPro" id="IPR029052">
    <property type="entry name" value="Metallo-depent_PP-like"/>
</dbReference>
<dbReference type="EMBL" id="CP159218">
    <property type="protein sequence ID" value="XCG65295.1"/>
    <property type="molecule type" value="Genomic_DNA"/>
</dbReference>
<dbReference type="InterPro" id="IPR006311">
    <property type="entry name" value="TAT_signal"/>
</dbReference>
<evidence type="ECO:0000256" key="2">
    <source>
        <dbReference type="SAM" id="SignalP"/>
    </source>
</evidence>
<dbReference type="InterPro" id="IPR051918">
    <property type="entry name" value="STPP_CPPED1"/>
</dbReference>
<feature type="region of interest" description="Disordered" evidence="1">
    <location>
        <begin position="907"/>
        <end position="934"/>
    </location>
</feature>
<dbReference type="Gene3D" id="2.60.40.10">
    <property type="entry name" value="Immunoglobulins"/>
    <property type="match status" value="1"/>
</dbReference>
<dbReference type="PROSITE" id="PS51318">
    <property type="entry name" value="TAT"/>
    <property type="match status" value="1"/>
</dbReference>
<dbReference type="Gene3D" id="3.60.21.10">
    <property type="match status" value="1"/>
</dbReference>
<dbReference type="InterPro" id="IPR000601">
    <property type="entry name" value="PKD_dom"/>
</dbReference>
<organism evidence="4">
    <name type="scientific">Nakamurella sp. A5-74</name>
    <dbReference type="NCBI Taxonomy" id="3158264"/>
    <lineage>
        <taxon>Bacteria</taxon>
        <taxon>Bacillati</taxon>
        <taxon>Actinomycetota</taxon>
        <taxon>Actinomycetes</taxon>
        <taxon>Nakamurellales</taxon>
        <taxon>Nakamurellaceae</taxon>
        <taxon>Nakamurella</taxon>
    </lineage>
</organism>
<gene>
    <name evidence="4" type="ORF">ABLG96_08410</name>
</gene>
<dbReference type="InterPro" id="IPR022409">
    <property type="entry name" value="PKD/Chitinase_dom"/>
</dbReference>
<evidence type="ECO:0000313" key="4">
    <source>
        <dbReference type="EMBL" id="XCG65295.1"/>
    </source>
</evidence>
<proteinExistence type="predicted"/>
<dbReference type="SMART" id="SM00089">
    <property type="entry name" value="PKD"/>
    <property type="match status" value="1"/>
</dbReference>
<dbReference type="Pfam" id="PF00149">
    <property type="entry name" value="Metallophos"/>
    <property type="match status" value="1"/>
</dbReference>
<protein>
    <submittedName>
        <fullName evidence="4">PKD domain-containing protein</fullName>
    </submittedName>
</protein>
<feature type="signal peptide" evidence="2">
    <location>
        <begin position="1"/>
        <end position="32"/>
    </location>
</feature>
<dbReference type="InterPro" id="IPR035986">
    <property type="entry name" value="PKD_dom_sf"/>
</dbReference>
<dbReference type="InterPro" id="IPR013783">
    <property type="entry name" value="Ig-like_fold"/>
</dbReference>
<dbReference type="AlphaFoldDB" id="A0AAU8DUL8"/>
<sequence length="995" mass="106171">MSAPIRRRRAPAALLAAITTAATVLLGGPVAAAPPLTPVLVGPTDGGTTSSTAPTLSVTATDPDGGAVPVRFEGRKLGATTPAPGTGDPFTLVALPDTQNYTYGDRQATIPQQTEWIASTRTALKTAFVVQLGDLVSDWFNPQQWQYISDGLRVLDNAGIPNSVVPGNHDFDNVAQDVGPYDTWFPVSRYANASWNGPAARYGGFLGQNQFGADAVDRRNMDNYSLFTAGGRDFLVLNLEWEAPQYALDWAHRVLTAYPDRLAIMVTHSFVTVAGGRRTTAERTGGTPTATLWSDFVAQHCSIRVVLSGHEHSGDAGEARRTDTNSCGNPVPQILTDYQSRANGGDGWLRYYTFDPAANTMQATTYSPKLGTYETDADSAFTLPLDLGTSTPAPFTTIGTTSVTSEQTASVRWTGLDPDTRYEWRAVAGATGETATSPVWTLRTPAAVGGVNDTFTRALTGGWGSADTGQRWSTVTASAFSVDGTRGRFSVPAGNSRRAQLDEVSLRDVLVSTDVAVTPAPTGSGVYFSLQGRSVSGGQYRAKLRFVAGGAVTIGLIKVIGGVETALSPERPVGTVSAGAPVNVQLELTGSAPTALRAKAWPSTTSEPTGWTATGTDSTAALQGPGAVGLETYVSSSATAPVTVAMDRFFATDTATPPPVNQRPTAVIRTPTITERTVTLTAADSTDPDGTITGWAWNFGDGTTATGQNTNHTYTADGNYPITLTVTDNQGATDTATRTVTVAATPPPMTDLAADTFSRTVSRAWGTATTGGSWKRHRLTRPVLRHRRGRPSDHPGRAGRRRHPACRADEVGRAAGRDQLGSTGFRGTPLQHGGRPWSGVGQLPGDAEHRADGSAADLVGPSGRFDRHHSEGRRRAGHHDETRCLVPALGASHPWCRRYHRAQREGLAARRHGTGCRPGQRHRRDRRPAASRMGRRGQLPLLRCECRGDDVVRRPAGDARRLTGPGRSVVRRWCPVPGGHRDRWRRRGRRCCHDR</sequence>
<feature type="compositionally biased region" description="Basic residues" evidence="1">
    <location>
        <begin position="909"/>
        <end position="926"/>
    </location>
</feature>
<feature type="region of interest" description="Disordered" evidence="1">
    <location>
        <begin position="786"/>
        <end position="879"/>
    </location>
</feature>
<feature type="compositionally biased region" description="Polar residues" evidence="1">
    <location>
        <begin position="46"/>
        <end position="60"/>
    </location>
</feature>
<dbReference type="SUPFAM" id="SSF49299">
    <property type="entry name" value="PKD domain"/>
    <property type="match status" value="1"/>
</dbReference>
<dbReference type="CDD" id="cd00146">
    <property type="entry name" value="PKD"/>
    <property type="match status" value="1"/>
</dbReference>
<dbReference type="PANTHER" id="PTHR43143:SF5">
    <property type="entry name" value="SECRETED PROTEIN"/>
    <property type="match status" value="1"/>
</dbReference>